<feature type="compositionally biased region" description="Basic residues" evidence="2">
    <location>
        <begin position="647"/>
        <end position="657"/>
    </location>
</feature>
<feature type="domain" description="Kri1-like C-terminal" evidence="3">
    <location>
        <begin position="497"/>
        <end position="588"/>
    </location>
</feature>
<protein>
    <submittedName>
        <fullName evidence="4">Protein KRI1</fullName>
    </submittedName>
</protein>
<comment type="similarity">
    <text evidence="1">Belongs to the KRI1 family.</text>
</comment>
<dbReference type="InterPro" id="IPR024626">
    <property type="entry name" value="Kri1-like_C"/>
</dbReference>
<evidence type="ECO:0000256" key="2">
    <source>
        <dbReference type="SAM" id="MobiDB-lite"/>
    </source>
</evidence>
<accession>A0A0L0NDG9</accession>
<dbReference type="PANTHER" id="PTHR14490:SF5">
    <property type="entry name" value="PROTEIN KRI1 HOMOLOG"/>
    <property type="match status" value="1"/>
</dbReference>
<feature type="region of interest" description="Disordered" evidence="2">
    <location>
        <begin position="403"/>
        <end position="495"/>
    </location>
</feature>
<feature type="compositionally biased region" description="Basic and acidic residues" evidence="2">
    <location>
        <begin position="619"/>
        <end position="638"/>
    </location>
</feature>
<evidence type="ECO:0000313" key="5">
    <source>
        <dbReference type="Proteomes" id="UP000036947"/>
    </source>
</evidence>
<evidence type="ECO:0000259" key="3">
    <source>
        <dbReference type="Pfam" id="PF12936"/>
    </source>
</evidence>
<reference evidence="4 5" key="1">
    <citation type="journal article" date="2015" name="BMC Genomics">
        <title>The genome of the truffle-parasite Tolypocladium ophioglossoides and the evolution of antifungal peptaibiotics.</title>
        <authorList>
            <person name="Quandt C.A."/>
            <person name="Bushley K.E."/>
            <person name="Spatafora J.W."/>
        </authorList>
    </citation>
    <scope>NUCLEOTIDE SEQUENCE [LARGE SCALE GENOMIC DNA]</scope>
    <source>
        <strain evidence="4 5">CBS 100239</strain>
    </source>
</reference>
<feature type="compositionally biased region" description="Acidic residues" evidence="2">
    <location>
        <begin position="86"/>
        <end position="98"/>
    </location>
</feature>
<feature type="compositionally biased region" description="Basic and acidic residues" evidence="2">
    <location>
        <begin position="309"/>
        <end position="342"/>
    </location>
</feature>
<feature type="region of interest" description="Disordered" evidence="2">
    <location>
        <begin position="604"/>
        <end position="666"/>
    </location>
</feature>
<organism evidence="4 5">
    <name type="scientific">Tolypocladium ophioglossoides (strain CBS 100239)</name>
    <name type="common">Snaketongue truffleclub</name>
    <name type="synonym">Elaphocordyceps ophioglossoides</name>
    <dbReference type="NCBI Taxonomy" id="1163406"/>
    <lineage>
        <taxon>Eukaryota</taxon>
        <taxon>Fungi</taxon>
        <taxon>Dikarya</taxon>
        <taxon>Ascomycota</taxon>
        <taxon>Pezizomycotina</taxon>
        <taxon>Sordariomycetes</taxon>
        <taxon>Hypocreomycetidae</taxon>
        <taxon>Hypocreales</taxon>
        <taxon>Ophiocordycipitaceae</taxon>
        <taxon>Tolypocladium</taxon>
    </lineage>
</organism>
<feature type="region of interest" description="Disordered" evidence="2">
    <location>
        <begin position="306"/>
        <end position="342"/>
    </location>
</feature>
<dbReference type="GO" id="GO:0030686">
    <property type="term" value="C:90S preribosome"/>
    <property type="evidence" value="ECO:0007669"/>
    <property type="project" value="TreeGrafter"/>
</dbReference>
<sequence>MAPGASASADPKLAKRNLLEDSDSDSGGGAKVDGFKVNEEYARRFEHNKKREERHRLEEKYKKDARGAAEDDDDVDDDDKSSSSNETEDEEGFLATEDLDAQISATLHAIRTKDPRVYDKNVTFVELPDDETLAAGRDTKEKPVFLRDYHREKILRGDAGASDDEDEEPQTYAQEQDALKKSIMSEINATKAEEGSDDSGDDEFVKRKESVKADANGVHPSRAAGLKLSELDVAAADKNPESFLSNFMASRAWIPEEGGRWTAFDSDEGEDDDRADEWEQAYNLRFEDPAKSNEMLRSYARDFAAARSVRREEKTGRKRQRELEKEKKEEEKRGRREDKARLRKLKLEETEEKLRKVKQAAGAAGKDLSEEDWIKFLDDAWEDDKWEQEMQKRFGDEYYAVREDAAQSDEEKEAGESGHKKKKHPQKPKWDDDIDIKDLVPDFEDDEAKPPIALSDDESEGDDNDDDDSRPSKKRKTTDHKRARLESQKAARQERTKLEALVDSKIELTNHDILSNATSSSGAGFRYRETSPQSFGMTARDILLAPSDKDLNEFAGLKKLASFRDPEKKRKDRKRLGKKARLREWRRGVFGREFEREGPTYGFERLVDGNADEAQAQQQDRKGKGRESKLDGGSEEKGNVVGEVGGSRKKKRKRTKGSKAAQVAAS</sequence>
<keyword evidence="5" id="KW-1185">Reference proteome</keyword>
<name>A0A0L0NDG9_TOLOC</name>
<dbReference type="Pfam" id="PF05178">
    <property type="entry name" value="Kri1"/>
    <property type="match status" value="1"/>
</dbReference>
<evidence type="ECO:0000256" key="1">
    <source>
        <dbReference type="ARBA" id="ARBA00007473"/>
    </source>
</evidence>
<dbReference type="InterPro" id="IPR018034">
    <property type="entry name" value="Kri1"/>
</dbReference>
<dbReference type="AlphaFoldDB" id="A0A0L0NDG9"/>
<evidence type="ECO:0000313" key="4">
    <source>
        <dbReference type="EMBL" id="KND92103.1"/>
    </source>
</evidence>
<feature type="region of interest" description="Disordered" evidence="2">
    <location>
        <begin position="1"/>
        <end position="98"/>
    </location>
</feature>
<feature type="compositionally biased region" description="Acidic residues" evidence="2">
    <location>
        <begin position="455"/>
        <end position="468"/>
    </location>
</feature>
<proteinExistence type="inferred from homology"/>
<feature type="compositionally biased region" description="Basic residues" evidence="2">
    <location>
        <begin position="472"/>
        <end position="483"/>
    </location>
</feature>
<feature type="region of interest" description="Disordered" evidence="2">
    <location>
        <begin position="153"/>
        <end position="222"/>
    </location>
</feature>
<feature type="compositionally biased region" description="Acidic residues" evidence="2">
    <location>
        <begin position="70"/>
        <end position="79"/>
    </location>
</feature>
<dbReference type="Proteomes" id="UP000036947">
    <property type="component" value="Unassembled WGS sequence"/>
</dbReference>
<feature type="compositionally biased region" description="Basic and acidic residues" evidence="2">
    <location>
        <begin position="428"/>
        <end position="440"/>
    </location>
</feature>
<dbReference type="STRING" id="1163406.A0A0L0NDG9"/>
<dbReference type="GO" id="GO:0000447">
    <property type="term" value="P:endonucleolytic cleavage in ITS1 to separate SSU-rRNA from 5.8S rRNA and LSU-rRNA from tricistronic rRNA transcript (SSU-rRNA, 5.8S rRNA, LSU-rRNA)"/>
    <property type="evidence" value="ECO:0007669"/>
    <property type="project" value="TreeGrafter"/>
</dbReference>
<dbReference type="Pfam" id="PF12936">
    <property type="entry name" value="Kri1_C"/>
    <property type="match status" value="1"/>
</dbReference>
<dbReference type="PANTHER" id="PTHR14490">
    <property type="entry name" value="ZINC FINGER, ZZ TYPE"/>
    <property type="match status" value="1"/>
</dbReference>
<feature type="compositionally biased region" description="Basic and acidic residues" evidence="2">
    <location>
        <begin position="33"/>
        <end position="69"/>
    </location>
</feature>
<comment type="caution">
    <text evidence="4">The sequence shown here is derived from an EMBL/GenBank/DDBJ whole genome shotgun (WGS) entry which is preliminary data.</text>
</comment>
<feature type="compositionally biased region" description="Basic and acidic residues" evidence="2">
    <location>
        <begin position="203"/>
        <end position="212"/>
    </location>
</feature>
<dbReference type="GO" id="GO:0005730">
    <property type="term" value="C:nucleolus"/>
    <property type="evidence" value="ECO:0007669"/>
    <property type="project" value="TreeGrafter"/>
</dbReference>
<dbReference type="OrthoDB" id="10252032at2759"/>
<dbReference type="EMBL" id="LFRF01000006">
    <property type="protein sequence ID" value="KND92103.1"/>
    <property type="molecule type" value="Genomic_DNA"/>
</dbReference>
<feature type="compositionally biased region" description="Basic and acidic residues" evidence="2">
    <location>
        <begin position="484"/>
        <end position="495"/>
    </location>
</feature>
<gene>
    <name evidence="4" type="ORF">TOPH_03193</name>
</gene>